<dbReference type="Gene3D" id="1.10.260.40">
    <property type="entry name" value="lambda repressor-like DNA-binding domains"/>
    <property type="match status" value="1"/>
</dbReference>
<dbReference type="InterPro" id="IPR028082">
    <property type="entry name" value="Peripla_BP_I"/>
</dbReference>
<dbReference type="CDD" id="cd01392">
    <property type="entry name" value="HTH_LacI"/>
    <property type="match status" value="1"/>
</dbReference>
<organism evidence="6 7">
    <name type="scientific">Vagococcus elongatus</name>
    <dbReference type="NCBI Taxonomy" id="180344"/>
    <lineage>
        <taxon>Bacteria</taxon>
        <taxon>Bacillati</taxon>
        <taxon>Bacillota</taxon>
        <taxon>Bacilli</taxon>
        <taxon>Lactobacillales</taxon>
        <taxon>Enterococcaceae</taxon>
        <taxon>Vagococcus</taxon>
    </lineage>
</organism>
<dbReference type="InterPro" id="IPR010982">
    <property type="entry name" value="Lambda_DNA-bd_dom_sf"/>
</dbReference>
<evidence type="ECO:0000256" key="2">
    <source>
        <dbReference type="ARBA" id="ARBA00023015"/>
    </source>
</evidence>
<dbReference type="AlphaFoldDB" id="A0A430AV80"/>
<keyword evidence="2" id="KW-0805">Transcription regulation</keyword>
<dbReference type="Pfam" id="PF00356">
    <property type="entry name" value="LacI"/>
    <property type="match status" value="1"/>
</dbReference>
<dbReference type="PANTHER" id="PTHR30146">
    <property type="entry name" value="LACI-RELATED TRANSCRIPTIONAL REPRESSOR"/>
    <property type="match status" value="1"/>
</dbReference>
<reference evidence="6 7" key="1">
    <citation type="submission" date="2017-05" db="EMBL/GenBank/DDBJ databases">
        <title>Vagococcus spp. assemblies.</title>
        <authorList>
            <person name="Gulvik C.A."/>
        </authorList>
    </citation>
    <scope>NUCLEOTIDE SEQUENCE [LARGE SCALE GENOMIC DNA]</scope>
    <source>
        <strain evidence="6 7">CCUG 51432</strain>
    </source>
</reference>
<evidence type="ECO:0000313" key="7">
    <source>
        <dbReference type="Proteomes" id="UP000287605"/>
    </source>
</evidence>
<dbReference type="InterPro" id="IPR001761">
    <property type="entry name" value="Peripla_BP/Lac1_sug-bd_dom"/>
</dbReference>
<keyword evidence="7" id="KW-1185">Reference proteome</keyword>
<dbReference type="OrthoDB" id="9775106at2"/>
<evidence type="ECO:0000256" key="4">
    <source>
        <dbReference type="ARBA" id="ARBA00023163"/>
    </source>
</evidence>
<dbReference type="SUPFAM" id="SSF47413">
    <property type="entry name" value="lambda repressor-like DNA-binding domains"/>
    <property type="match status" value="1"/>
</dbReference>
<evidence type="ECO:0000256" key="3">
    <source>
        <dbReference type="ARBA" id="ARBA00023125"/>
    </source>
</evidence>
<keyword evidence="4" id="KW-0804">Transcription</keyword>
<dbReference type="SMART" id="SM00354">
    <property type="entry name" value="HTH_LACI"/>
    <property type="match status" value="1"/>
</dbReference>
<dbReference type="PROSITE" id="PS00356">
    <property type="entry name" value="HTH_LACI_1"/>
    <property type="match status" value="1"/>
</dbReference>
<dbReference type="PRINTS" id="PR00036">
    <property type="entry name" value="HTHLACI"/>
</dbReference>
<evidence type="ECO:0000259" key="5">
    <source>
        <dbReference type="PROSITE" id="PS50932"/>
    </source>
</evidence>
<dbReference type="PANTHER" id="PTHR30146:SF148">
    <property type="entry name" value="HTH-TYPE TRANSCRIPTIONAL REPRESSOR PURR-RELATED"/>
    <property type="match status" value="1"/>
</dbReference>
<dbReference type="GO" id="GO:0003700">
    <property type="term" value="F:DNA-binding transcription factor activity"/>
    <property type="evidence" value="ECO:0007669"/>
    <property type="project" value="TreeGrafter"/>
</dbReference>
<evidence type="ECO:0000313" key="6">
    <source>
        <dbReference type="EMBL" id="RSU11959.1"/>
    </source>
</evidence>
<feature type="domain" description="HTH lacI-type" evidence="5">
    <location>
        <begin position="3"/>
        <end position="58"/>
    </location>
</feature>
<dbReference type="InterPro" id="IPR000843">
    <property type="entry name" value="HTH_LacI"/>
</dbReference>
<accession>A0A430AV80</accession>
<keyword evidence="3" id="KW-0238">DNA-binding</keyword>
<name>A0A430AV80_9ENTE</name>
<dbReference type="Gene3D" id="3.40.50.2300">
    <property type="match status" value="2"/>
</dbReference>
<dbReference type="RefSeq" id="WP_126809146.1">
    <property type="nucleotide sequence ID" value="NZ_NGKA01000009.1"/>
</dbReference>
<protein>
    <submittedName>
        <fullName evidence="6">LacI family transcriptional regulator</fullName>
    </submittedName>
</protein>
<keyword evidence="1" id="KW-0678">Repressor</keyword>
<dbReference type="Proteomes" id="UP000287605">
    <property type="component" value="Unassembled WGS sequence"/>
</dbReference>
<proteinExistence type="predicted"/>
<dbReference type="EMBL" id="NGKA01000009">
    <property type="protein sequence ID" value="RSU11959.1"/>
    <property type="molecule type" value="Genomic_DNA"/>
</dbReference>
<dbReference type="PROSITE" id="PS50932">
    <property type="entry name" value="HTH_LACI_2"/>
    <property type="match status" value="1"/>
</dbReference>
<dbReference type="Pfam" id="PF00532">
    <property type="entry name" value="Peripla_BP_1"/>
    <property type="match status" value="1"/>
</dbReference>
<dbReference type="SUPFAM" id="SSF53822">
    <property type="entry name" value="Periplasmic binding protein-like I"/>
    <property type="match status" value="1"/>
</dbReference>
<gene>
    <name evidence="6" type="ORF">CBF29_07210</name>
</gene>
<comment type="caution">
    <text evidence="6">The sequence shown here is derived from an EMBL/GenBank/DDBJ whole genome shotgun (WGS) entry which is preliminary data.</text>
</comment>
<sequence>MKITIRDIAEAAGVSTTTVSQILNNKGSRFSEETRAKVMETVKKFNYQPDFFAQNMITKKSKTIGMIVPDVTDFFFSKLIEGVEAYLNSFGYMMLLCNTSHDKLLEEKYFEELLRRSVEGIIIATPNMLNDTITKHPKVQGKKVPLLLMDLGKNPRNEGKLLVEEYQGVYDATKYLIDNGHRTIAFLREVGDYYQLSERITGFLNCLEDYGIEEDDRLIESSPLDIQGGYQGANRLLEKNIPFTALVCTNDQMAIGAYQAITEAGLKVPDDISVIGFDGLEITRYMSPALTTVYQPIYDVGYTAGEFIIGAIEKPASKIPNKTFPTKLLIRDSVKQLTD</sequence>
<evidence type="ECO:0000256" key="1">
    <source>
        <dbReference type="ARBA" id="ARBA00022491"/>
    </source>
</evidence>
<dbReference type="GO" id="GO:0000976">
    <property type="term" value="F:transcription cis-regulatory region binding"/>
    <property type="evidence" value="ECO:0007669"/>
    <property type="project" value="TreeGrafter"/>
</dbReference>